<evidence type="ECO:0000256" key="1">
    <source>
        <dbReference type="SAM" id="MobiDB-lite"/>
    </source>
</evidence>
<organism evidence="2">
    <name type="scientific">Xanthomonas hortorum pv. pelargonii</name>
    <dbReference type="NCBI Taxonomy" id="453602"/>
    <lineage>
        <taxon>Bacteria</taxon>
        <taxon>Pseudomonadati</taxon>
        <taxon>Pseudomonadota</taxon>
        <taxon>Gammaproteobacteria</taxon>
        <taxon>Lysobacterales</taxon>
        <taxon>Lysobacteraceae</taxon>
        <taxon>Xanthomonas</taxon>
    </lineage>
</organism>
<dbReference type="EMBL" id="LR828261">
    <property type="protein sequence ID" value="CAD0338148.1"/>
    <property type="molecule type" value="Genomic_DNA"/>
</dbReference>
<sequence length="209" mass="22313">MKIPLAAARWKTDVPTGSLPCSCAIALGNSYLPGDTDAKRARHSNIANLATSRLKQQCLRPSDCSSTCSGPDHSPATIKGKFFCGVALENDGTFALTISNDRFGSIHHAVGVFVPPDKPSSVPASAAACPGTRRTHASTGVSAYCLAAAKRQRRQHFVGGSSNLIGLNHTFETGESNRRQDSDHGNSDHQLKQGKTRFMTNCHQDAPQR</sequence>
<dbReference type="EMBL" id="LR828261">
    <property type="protein sequence ID" value="CAD0338156.1"/>
    <property type="molecule type" value="Genomic_DNA"/>
</dbReference>
<reference evidence="2" key="1">
    <citation type="submission" date="2020-07" db="EMBL/GenBank/DDBJ databases">
        <authorList>
            <person name="Pothier F. J."/>
        </authorList>
    </citation>
    <scope>NUCLEOTIDE SEQUENCE</scope>
    <source>
        <strain evidence="2">CFBP 2533</strain>
    </source>
</reference>
<accession>A0A6V7DPI5</accession>
<dbReference type="AlphaFoldDB" id="A0A6V7DPI5"/>
<proteinExistence type="predicted"/>
<protein>
    <submittedName>
        <fullName evidence="2">Uncharacterized protein</fullName>
    </submittedName>
</protein>
<feature type="compositionally biased region" description="Basic and acidic residues" evidence="1">
    <location>
        <begin position="175"/>
        <end position="191"/>
    </location>
</feature>
<feature type="region of interest" description="Disordered" evidence="1">
    <location>
        <begin position="174"/>
        <end position="209"/>
    </location>
</feature>
<name>A0A6V7DPI5_9XANT</name>
<evidence type="ECO:0000313" key="2">
    <source>
        <dbReference type="EMBL" id="CAD0338148.1"/>
    </source>
</evidence>
<gene>
    <name evidence="2" type="ORF">CFBP2533_25960</name>
</gene>